<dbReference type="GO" id="GO:0016746">
    <property type="term" value="F:acyltransferase activity"/>
    <property type="evidence" value="ECO:0007669"/>
    <property type="project" value="UniProtKB-KW"/>
</dbReference>
<dbReference type="GeneID" id="90532491"/>
<name>A0ABT1S0T6_9FIRM</name>
<dbReference type="InterPro" id="IPR002123">
    <property type="entry name" value="Plipid/glycerol_acylTrfase"/>
</dbReference>
<gene>
    <name evidence="4" type="ORF">NE695_11535</name>
</gene>
<dbReference type="CDD" id="cd07989">
    <property type="entry name" value="LPLAT_AGPAT-like"/>
    <property type="match status" value="1"/>
</dbReference>
<keyword evidence="2 4" id="KW-0012">Acyltransferase</keyword>
<accession>A0ABT1S0T6</accession>
<keyword evidence="5" id="KW-1185">Reference proteome</keyword>
<dbReference type="PANTHER" id="PTHR10434">
    <property type="entry name" value="1-ACYL-SN-GLYCEROL-3-PHOSPHATE ACYLTRANSFERASE"/>
    <property type="match status" value="1"/>
</dbReference>
<comment type="caution">
    <text evidence="4">The sequence shown here is derived from an EMBL/GenBank/DDBJ whole genome shotgun (WGS) entry which is preliminary data.</text>
</comment>
<evidence type="ECO:0000256" key="2">
    <source>
        <dbReference type="ARBA" id="ARBA00023315"/>
    </source>
</evidence>
<dbReference type="PANTHER" id="PTHR10434:SF11">
    <property type="entry name" value="1-ACYL-SN-GLYCEROL-3-PHOSPHATE ACYLTRANSFERASE"/>
    <property type="match status" value="1"/>
</dbReference>
<reference evidence="4 5" key="1">
    <citation type="submission" date="2022-06" db="EMBL/GenBank/DDBJ databases">
        <title>Isolation of gut microbiota from human fecal samples.</title>
        <authorList>
            <person name="Pamer E.G."/>
            <person name="Barat B."/>
            <person name="Waligurski E."/>
            <person name="Medina S."/>
            <person name="Paddock L."/>
            <person name="Mostad J."/>
        </authorList>
    </citation>
    <scope>NUCLEOTIDE SEQUENCE [LARGE SCALE GENOMIC DNA]</scope>
    <source>
        <strain evidence="4 5">DFI.9.73</strain>
    </source>
</reference>
<dbReference type="RefSeq" id="WP_066864057.1">
    <property type="nucleotide sequence ID" value="NZ_CABKVV010000013.1"/>
</dbReference>
<evidence type="ECO:0000313" key="5">
    <source>
        <dbReference type="Proteomes" id="UP001524473"/>
    </source>
</evidence>
<evidence type="ECO:0000259" key="3">
    <source>
        <dbReference type="SMART" id="SM00563"/>
    </source>
</evidence>
<dbReference type="Proteomes" id="UP001524473">
    <property type="component" value="Unassembled WGS sequence"/>
</dbReference>
<organism evidence="4 5">
    <name type="scientific">Neglectibacter timonensis</name>
    <dbReference type="NCBI Taxonomy" id="1776382"/>
    <lineage>
        <taxon>Bacteria</taxon>
        <taxon>Bacillati</taxon>
        <taxon>Bacillota</taxon>
        <taxon>Clostridia</taxon>
        <taxon>Eubacteriales</taxon>
        <taxon>Oscillospiraceae</taxon>
        <taxon>Neglectibacter</taxon>
    </lineage>
</organism>
<dbReference type="SUPFAM" id="SSF69593">
    <property type="entry name" value="Glycerol-3-phosphate (1)-acyltransferase"/>
    <property type="match status" value="1"/>
</dbReference>
<evidence type="ECO:0000313" key="4">
    <source>
        <dbReference type="EMBL" id="MCQ4840541.1"/>
    </source>
</evidence>
<proteinExistence type="predicted"/>
<feature type="domain" description="Phospholipid/glycerol acyltransferase" evidence="3">
    <location>
        <begin position="45"/>
        <end position="157"/>
    </location>
</feature>
<dbReference type="SMART" id="SM00563">
    <property type="entry name" value="PlsC"/>
    <property type="match status" value="1"/>
</dbReference>
<sequence length="227" mass="25316">MAQRKKAKKTGKLYAFGRMLLSWFYLPVYRIHVLGRENVPEEGPVLLCSNHVAMKDPVMLGIVQKRQVFYMAKEELFRNGFIGGLLRRLGAFPVRRGTGGTDALEEAYTLLEEDAVVGVFIEGHRSKTGELQKPKTGAALLCYRTQAPVVPVCITAEDGRLPRPFHRTVIQFGKPVPAERLQIPDDSSMQLRRASRTIMGEIAALREESLKYLGSSSAQAGETERKA</sequence>
<dbReference type="Pfam" id="PF01553">
    <property type="entry name" value="Acyltransferase"/>
    <property type="match status" value="1"/>
</dbReference>
<evidence type="ECO:0000256" key="1">
    <source>
        <dbReference type="ARBA" id="ARBA00022679"/>
    </source>
</evidence>
<dbReference type="EMBL" id="JANFZH010000025">
    <property type="protein sequence ID" value="MCQ4840541.1"/>
    <property type="molecule type" value="Genomic_DNA"/>
</dbReference>
<protein>
    <submittedName>
        <fullName evidence="4">1-acyl-sn-glycerol-3-phosphate acyltransferase</fullName>
    </submittedName>
</protein>
<keyword evidence="1" id="KW-0808">Transferase</keyword>